<dbReference type="SUPFAM" id="SSF54631">
    <property type="entry name" value="CBS-domain pair"/>
    <property type="match status" value="1"/>
</dbReference>
<dbReference type="Pfam" id="PF00571">
    <property type="entry name" value="CBS"/>
    <property type="match status" value="2"/>
</dbReference>
<feature type="domain" description="CBS" evidence="4">
    <location>
        <begin position="10"/>
        <end position="67"/>
    </location>
</feature>
<dbReference type="Proteomes" id="UP000612899">
    <property type="component" value="Unassembled WGS sequence"/>
</dbReference>
<dbReference type="PANTHER" id="PTHR43080:SF29">
    <property type="entry name" value="OS02G0818000 PROTEIN"/>
    <property type="match status" value="1"/>
</dbReference>
<dbReference type="InterPro" id="IPR046342">
    <property type="entry name" value="CBS_dom_sf"/>
</dbReference>
<dbReference type="SMART" id="SM00116">
    <property type="entry name" value="CBS"/>
    <property type="match status" value="2"/>
</dbReference>
<dbReference type="Gene3D" id="3.30.1340.30">
    <property type="match status" value="1"/>
</dbReference>
<dbReference type="AlphaFoldDB" id="A0A8J3VHX8"/>
<protein>
    <recommendedName>
        <fullName evidence="7">CBS domain-containing protein</fullName>
    </recommendedName>
</protein>
<reference evidence="5" key="1">
    <citation type="submission" date="2021-01" db="EMBL/GenBank/DDBJ databases">
        <title>Whole genome shotgun sequence of Rhizocola hellebori NBRC 109834.</title>
        <authorList>
            <person name="Komaki H."/>
            <person name="Tamura T."/>
        </authorList>
    </citation>
    <scope>NUCLEOTIDE SEQUENCE</scope>
    <source>
        <strain evidence="5">NBRC 109834</strain>
    </source>
</reference>
<evidence type="ECO:0000313" key="5">
    <source>
        <dbReference type="EMBL" id="GIH07884.1"/>
    </source>
</evidence>
<dbReference type="EMBL" id="BONY01000041">
    <property type="protein sequence ID" value="GIH07884.1"/>
    <property type="molecule type" value="Genomic_DNA"/>
</dbReference>
<dbReference type="InterPro" id="IPR051257">
    <property type="entry name" value="Diverse_CBS-Domain"/>
</dbReference>
<dbReference type="InterPro" id="IPR017080">
    <property type="entry name" value="UCP036990_CBS_BON"/>
</dbReference>
<evidence type="ECO:0000259" key="3">
    <source>
        <dbReference type="PROSITE" id="PS50914"/>
    </source>
</evidence>
<name>A0A8J3VHX8_9ACTN</name>
<evidence type="ECO:0000256" key="2">
    <source>
        <dbReference type="PROSITE-ProRule" id="PRU00703"/>
    </source>
</evidence>
<gene>
    <name evidence="5" type="ORF">Rhe02_59510</name>
</gene>
<dbReference type="Pfam" id="PF04972">
    <property type="entry name" value="BON"/>
    <property type="match status" value="1"/>
</dbReference>
<feature type="domain" description="CBS" evidence="4">
    <location>
        <begin position="93"/>
        <end position="150"/>
    </location>
</feature>
<organism evidence="5 6">
    <name type="scientific">Rhizocola hellebori</name>
    <dbReference type="NCBI Taxonomy" id="1392758"/>
    <lineage>
        <taxon>Bacteria</taxon>
        <taxon>Bacillati</taxon>
        <taxon>Actinomycetota</taxon>
        <taxon>Actinomycetes</taxon>
        <taxon>Micromonosporales</taxon>
        <taxon>Micromonosporaceae</taxon>
        <taxon>Rhizocola</taxon>
    </lineage>
</organism>
<dbReference type="InterPro" id="IPR000644">
    <property type="entry name" value="CBS_dom"/>
</dbReference>
<dbReference type="CDD" id="cd04586">
    <property type="entry name" value="CBS_pair_BON_assoc"/>
    <property type="match status" value="1"/>
</dbReference>
<dbReference type="PIRSF" id="PIRSF036990">
    <property type="entry name" value="UCP036990_CBS_BON"/>
    <property type="match status" value="1"/>
</dbReference>
<keyword evidence="6" id="KW-1185">Reference proteome</keyword>
<keyword evidence="1 2" id="KW-0129">CBS domain</keyword>
<comment type="caution">
    <text evidence="5">The sequence shown here is derived from an EMBL/GenBank/DDBJ whole genome shotgun (WGS) entry which is preliminary data.</text>
</comment>
<dbReference type="PROSITE" id="PS50914">
    <property type="entry name" value="BON"/>
    <property type="match status" value="1"/>
</dbReference>
<accession>A0A8J3VHX8</accession>
<feature type="domain" description="BON" evidence="3">
    <location>
        <begin position="147"/>
        <end position="215"/>
    </location>
</feature>
<dbReference type="PROSITE" id="PS51371">
    <property type="entry name" value="CBS"/>
    <property type="match status" value="2"/>
</dbReference>
<evidence type="ECO:0000259" key="4">
    <source>
        <dbReference type="PROSITE" id="PS51371"/>
    </source>
</evidence>
<evidence type="ECO:0000256" key="1">
    <source>
        <dbReference type="ARBA" id="ARBA00023122"/>
    </source>
</evidence>
<dbReference type="PANTHER" id="PTHR43080">
    <property type="entry name" value="CBS DOMAIN-CONTAINING PROTEIN CBSX3, MITOCHONDRIAL"/>
    <property type="match status" value="1"/>
</dbReference>
<sequence length="226" mass="24867">MKQWTVQDVMTSDVASVLVNTPYAEVVATLANRKVSALPVLDGFNRVVGVVSEADLLHKVEFIGEDTDFRFFEWGTKKVNRAKANATTAGDLMTSPAVTVQPGISLVTAAKRMEEAHIKRLPVLDEMGRLIGIVSRRDLLKMYLRPDGEVRDEVIEGVLRQLLWIDPLTVQVVVENGVVTLHGEVDRKSTAQIAAHVTRRVPGVVQVVDQVTWNYDDITIPTGVGA</sequence>
<dbReference type="RefSeq" id="WP_203911653.1">
    <property type="nucleotide sequence ID" value="NZ_BONY01000041.1"/>
</dbReference>
<proteinExistence type="predicted"/>
<dbReference type="Gene3D" id="3.10.580.10">
    <property type="entry name" value="CBS-domain"/>
    <property type="match status" value="1"/>
</dbReference>
<evidence type="ECO:0008006" key="7">
    <source>
        <dbReference type="Google" id="ProtNLM"/>
    </source>
</evidence>
<evidence type="ECO:0000313" key="6">
    <source>
        <dbReference type="Proteomes" id="UP000612899"/>
    </source>
</evidence>
<dbReference type="InterPro" id="IPR007055">
    <property type="entry name" value="BON_dom"/>
</dbReference>